<dbReference type="RefSeq" id="WP_073341298.1">
    <property type="nucleotide sequence ID" value="NZ_FQVH01000002.1"/>
</dbReference>
<dbReference type="PANTHER" id="PTHR31609">
    <property type="entry name" value="YDJC DEACETYLASE FAMILY MEMBER"/>
    <property type="match status" value="1"/>
</dbReference>
<evidence type="ECO:0000256" key="5">
    <source>
        <dbReference type="ARBA" id="ARBA00023277"/>
    </source>
</evidence>
<keyword evidence="2" id="KW-0479">Metal-binding</keyword>
<protein>
    <recommendedName>
        <fullName evidence="8">Carbohydrate deacetylase</fullName>
    </recommendedName>
</protein>
<gene>
    <name evidence="6" type="ORF">SAMN02746089_00268</name>
</gene>
<evidence type="ECO:0008006" key="8">
    <source>
        <dbReference type="Google" id="ProtNLM"/>
    </source>
</evidence>
<reference evidence="6 7" key="1">
    <citation type="submission" date="2016-11" db="EMBL/GenBank/DDBJ databases">
        <authorList>
            <person name="Jaros S."/>
            <person name="Januszkiewicz K."/>
            <person name="Wedrychowicz H."/>
        </authorList>
    </citation>
    <scope>NUCLEOTIDE SEQUENCE [LARGE SCALE GENOMIC DNA]</scope>
    <source>
        <strain evidence="6 7">DSM 17918</strain>
    </source>
</reference>
<dbReference type="Pfam" id="PF04794">
    <property type="entry name" value="YdjC"/>
    <property type="match status" value="1"/>
</dbReference>
<dbReference type="GO" id="GO:0005975">
    <property type="term" value="P:carbohydrate metabolic process"/>
    <property type="evidence" value="ECO:0007669"/>
    <property type="project" value="InterPro"/>
</dbReference>
<keyword evidence="3" id="KW-0378">Hydrolase</keyword>
<sequence>MKRLIVNADDFGMTVGVTEGIIHCYQKGILTSTVLMANMPSRFLAAKLAQQNPSLGIGVHLNLTCYKPLLPPTEVPSLVDANGWFIYDTSKHDRYDIVDVEKELRAQVAEAKRLGINPTHIDLHMGTRRRDILEVILKIITEENLPTRRPPQEYHAEELIEKYKIKVPDQTSYYFGENEMTVDNMVKFLDSLPDGITEIMCHPGFVSIEHQYVDGFWHLRQRELEVLTHPAVYEAILRNNIQLVNFSAVNR</sequence>
<dbReference type="Proteomes" id="UP000184088">
    <property type="component" value="Unassembled WGS sequence"/>
</dbReference>
<dbReference type="SUPFAM" id="SSF88713">
    <property type="entry name" value="Glycoside hydrolase/deacetylase"/>
    <property type="match status" value="1"/>
</dbReference>
<dbReference type="InterPro" id="IPR011330">
    <property type="entry name" value="Glyco_hydro/deAcase_b/a-brl"/>
</dbReference>
<proteinExistence type="predicted"/>
<evidence type="ECO:0000313" key="7">
    <source>
        <dbReference type="Proteomes" id="UP000184088"/>
    </source>
</evidence>
<comment type="cofactor">
    <cofactor evidence="1">
        <name>Mg(2+)</name>
        <dbReference type="ChEBI" id="CHEBI:18420"/>
    </cofactor>
</comment>
<dbReference type="GO" id="GO:0046872">
    <property type="term" value="F:metal ion binding"/>
    <property type="evidence" value="ECO:0007669"/>
    <property type="project" value="UniProtKB-KW"/>
</dbReference>
<keyword evidence="5" id="KW-0119">Carbohydrate metabolism</keyword>
<evidence type="ECO:0000256" key="2">
    <source>
        <dbReference type="ARBA" id="ARBA00022723"/>
    </source>
</evidence>
<dbReference type="GO" id="GO:0019213">
    <property type="term" value="F:deacetylase activity"/>
    <property type="evidence" value="ECO:0007669"/>
    <property type="project" value="TreeGrafter"/>
</dbReference>
<evidence type="ECO:0000256" key="3">
    <source>
        <dbReference type="ARBA" id="ARBA00022801"/>
    </source>
</evidence>
<keyword evidence="4" id="KW-0460">Magnesium</keyword>
<evidence type="ECO:0000256" key="4">
    <source>
        <dbReference type="ARBA" id="ARBA00022842"/>
    </source>
</evidence>
<dbReference type="PANTHER" id="PTHR31609:SF1">
    <property type="entry name" value="CARBOHYDRATE DEACETYLASE"/>
    <property type="match status" value="1"/>
</dbReference>
<dbReference type="Gene3D" id="3.20.20.370">
    <property type="entry name" value="Glycoside hydrolase/deacetylase"/>
    <property type="match status" value="1"/>
</dbReference>
<name>A0A1M4TPH9_9THEO</name>
<dbReference type="OrthoDB" id="9774177at2"/>
<keyword evidence="7" id="KW-1185">Reference proteome</keyword>
<dbReference type="InterPro" id="IPR006879">
    <property type="entry name" value="YdjC-like"/>
</dbReference>
<evidence type="ECO:0000256" key="1">
    <source>
        <dbReference type="ARBA" id="ARBA00001946"/>
    </source>
</evidence>
<organism evidence="6 7">
    <name type="scientific">Caldanaerobius fijiensis DSM 17918</name>
    <dbReference type="NCBI Taxonomy" id="1121256"/>
    <lineage>
        <taxon>Bacteria</taxon>
        <taxon>Bacillati</taxon>
        <taxon>Bacillota</taxon>
        <taxon>Clostridia</taxon>
        <taxon>Thermoanaerobacterales</taxon>
        <taxon>Thermoanaerobacteraceae</taxon>
        <taxon>Caldanaerobius</taxon>
    </lineage>
</organism>
<dbReference type="EMBL" id="FQVH01000002">
    <property type="protein sequence ID" value="SHE46286.1"/>
    <property type="molecule type" value="Genomic_DNA"/>
</dbReference>
<dbReference type="AlphaFoldDB" id="A0A1M4TPH9"/>
<accession>A0A1M4TPH9</accession>
<dbReference type="GO" id="GO:0016787">
    <property type="term" value="F:hydrolase activity"/>
    <property type="evidence" value="ECO:0007669"/>
    <property type="project" value="UniProtKB-KW"/>
</dbReference>
<evidence type="ECO:0000313" key="6">
    <source>
        <dbReference type="EMBL" id="SHE46286.1"/>
    </source>
</evidence>